<proteinExistence type="predicted"/>
<dbReference type="PANTHER" id="PTHR10395">
    <property type="entry name" value="URICASE AND TRANSTHYRETIN-RELATED"/>
    <property type="match status" value="1"/>
</dbReference>
<dbReference type="RefSeq" id="WP_183217028.1">
    <property type="nucleotide sequence ID" value="NZ_BMPW01000040.1"/>
</dbReference>
<dbReference type="EMBL" id="JACHXF010000001">
    <property type="protein sequence ID" value="MBB3093425.1"/>
    <property type="molecule type" value="Genomic_DNA"/>
</dbReference>
<dbReference type="SUPFAM" id="SSF49472">
    <property type="entry name" value="Transthyretin (synonym: prealbumin)"/>
    <property type="match status" value="1"/>
</dbReference>
<dbReference type="SMART" id="SM00095">
    <property type="entry name" value="TR_THY"/>
    <property type="match status" value="1"/>
</dbReference>
<name>A0A7W5ACG6_9ACTN</name>
<dbReference type="GO" id="GO:0033971">
    <property type="term" value="F:hydroxyisourate hydrolase activity"/>
    <property type="evidence" value="ECO:0007669"/>
    <property type="project" value="UniProtKB-EC"/>
</dbReference>
<organism evidence="2 3">
    <name type="scientific">Actinoplanes campanulatus</name>
    <dbReference type="NCBI Taxonomy" id="113559"/>
    <lineage>
        <taxon>Bacteria</taxon>
        <taxon>Bacillati</taxon>
        <taxon>Actinomycetota</taxon>
        <taxon>Actinomycetes</taxon>
        <taxon>Micromonosporales</taxon>
        <taxon>Micromonosporaceae</taxon>
        <taxon>Actinoplanes</taxon>
    </lineage>
</organism>
<keyword evidence="2" id="KW-0378">Hydrolase</keyword>
<evidence type="ECO:0000313" key="2">
    <source>
        <dbReference type="EMBL" id="MBB3093425.1"/>
    </source>
</evidence>
<dbReference type="Pfam" id="PF00576">
    <property type="entry name" value="Transthyretin"/>
    <property type="match status" value="1"/>
</dbReference>
<dbReference type="Gene3D" id="2.60.40.180">
    <property type="entry name" value="Transthyretin/hydroxyisourate hydrolase domain"/>
    <property type="match status" value="1"/>
</dbReference>
<comment type="caution">
    <text evidence="2">The sequence shown here is derived from an EMBL/GenBank/DDBJ whole genome shotgun (WGS) entry which is preliminary data.</text>
</comment>
<dbReference type="InterPro" id="IPR000895">
    <property type="entry name" value="Transthyretin/HIU_hydrolase"/>
</dbReference>
<dbReference type="Proteomes" id="UP000590749">
    <property type="component" value="Unassembled WGS sequence"/>
</dbReference>
<sequence length="118" mass="13189">MSISAQAVDVVYGRPAAGVQVRLQRRSADLGRELDDWLTVDETETDSDGCIKDWTAERFGRGPYQIVFDSDAYFAMLGLSTAYKEVSVVVRLADESDSCRIQVRLAPYSYSMDFGFRG</sequence>
<dbReference type="InterPro" id="IPR036817">
    <property type="entry name" value="Transthyretin/HIU_hydrolase_sf"/>
</dbReference>
<evidence type="ECO:0000313" key="3">
    <source>
        <dbReference type="Proteomes" id="UP000590749"/>
    </source>
</evidence>
<accession>A0A7W5ACG6</accession>
<keyword evidence="3" id="KW-1185">Reference proteome</keyword>
<dbReference type="AlphaFoldDB" id="A0A7W5ACG6"/>
<dbReference type="GO" id="GO:0006144">
    <property type="term" value="P:purine nucleobase metabolic process"/>
    <property type="evidence" value="ECO:0007669"/>
    <property type="project" value="TreeGrafter"/>
</dbReference>
<feature type="domain" description="Transthyretin/hydroxyisourate hydrolase" evidence="1">
    <location>
        <begin position="1"/>
        <end position="113"/>
    </location>
</feature>
<reference evidence="2 3" key="1">
    <citation type="submission" date="2020-08" db="EMBL/GenBank/DDBJ databases">
        <title>Genomic Encyclopedia of Type Strains, Phase III (KMG-III): the genomes of soil and plant-associated and newly described type strains.</title>
        <authorList>
            <person name="Whitman W."/>
        </authorList>
    </citation>
    <scope>NUCLEOTIDE SEQUENCE [LARGE SCALE GENOMIC DNA]</scope>
    <source>
        <strain evidence="2 3">CECT 3287</strain>
    </source>
</reference>
<dbReference type="InterPro" id="IPR023416">
    <property type="entry name" value="Transthyretin/HIU_hydrolase_d"/>
</dbReference>
<dbReference type="PRINTS" id="PR00189">
    <property type="entry name" value="TRNSTHYRETIN"/>
</dbReference>
<dbReference type="EC" id="3.5.2.17" evidence="2"/>
<dbReference type="PANTHER" id="PTHR10395:SF7">
    <property type="entry name" value="5-HYDROXYISOURATE HYDROLASE"/>
    <property type="match status" value="1"/>
</dbReference>
<gene>
    <name evidence="2" type="ORF">FHR83_001059</name>
</gene>
<protein>
    <submittedName>
        <fullName evidence="2">5-hydroxyisourate hydrolase</fullName>
        <ecNumber evidence="2">3.5.2.17</ecNumber>
    </submittedName>
</protein>
<evidence type="ECO:0000259" key="1">
    <source>
        <dbReference type="SMART" id="SM00095"/>
    </source>
</evidence>